<dbReference type="PANTHER" id="PTHR47273:SF4">
    <property type="entry name" value="EXPRESSED PROTEIN"/>
    <property type="match status" value="1"/>
</dbReference>
<proteinExistence type="predicted"/>
<dbReference type="PRINTS" id="PR01217">
    <property type="entry name" value="PRICHEXTENSN"/>
</dbReference>
<evidence type="ECO:0000313" key="3">
    <source>
        <dbReference type="Proteomes" id="UP001237642"/>
    </source>
</evidence>
<reference evidence="2" key="1">
    <citation type="submission" date="2023-02" db="EMBL/GenBank/DDBJ databases">
        <title>Genome of toxic invasive species Heracleum sosnowskyi carries increased number of genes despite the absence of recent whole-genome duplications.</title>
        <authorList>
            <person name="Schelkunov M."/>
            <person name="Shtratnikova V."/>
            <person name="Makarenko M."/>
            <person name="Klepikova A."/>
            <person name="Omelchenko D."/>
            <person name="Novikova G."/>
            <person name="Obukhova E."/>
            <person name="Bogdanov V."/>
            <person name="Penin A."/>
            <person name="Logacheva M."/>
        </authorList>
    </citation>
    <scope>NUCLEOTIDE SEQUENCE</scope>
    <source>
        <strain evidence="2">Hsosn_3</strain>
        <tissue evidence="2">Leaf</tissue>
    </source>
</reference>
<organism evidence="2 3">
    <name type="scientific">Heracleum sosnowskyi</name>
    <dbReference type="NCBI Taxonomy" id="360622"/>
    <lineage>
        <taxon>Eukaryota</taxon>
        <taxon>Viridiplantae</taxon>
        <taxon>Streptophyta</taxon>
        <taxon>Embryophyta</taxon>
        <taxon>Tracheophyta</taxon>
        <taxon>Spermatophyta</taxon>
        <taxon>Magnoliopsida</taxon>
        <taxon>eudicotyledons</taxon>
        <taxon>Gunneridae</taxon>
        <taxon>Pentapetalae</taxon>
        <taxon>asterids</taxon>
        <taxon>campanulids</taxon>
        <taxon>Apiales</taxon>
        <taxon>Apiaceae</taxon>
        <taxon>Apioideae</taxon>
        <taxon>apioid superclade</taxon>
        <taxon>Tordylieae</taxon>
        <taxon>Tordyliinae</taxon>
        <taxon>Heracleum</taxon>
    </lineage>
</organism>
<comment type="caution">
    <text evidence="2">The sequence shown here is derived from an EMBL/GenBank/DDBJ whole genome shotgun (WGS) entry which is preliminary data.</text>
</comment>
<sequence>MIEAFPSNAKATRKTQLPATVVGAVYCHTCLQNDFSQFNRFISGALVVVECDGTKPNSRFRKEEVTDKHGQFKVSLPFSVTKHVKNIKKCSVNLVRSNDANCAVASTARASSFHLKSIKARTHIFSAGFLTFKPLTQPNICNKKPNINGDSKDTVNNDPSSFPPPLEDPPSTIIPPIDNPGQFAPLPILPRLPPLPQLPNLPPILPPKQATHTKTSSDLKNQKTFFPFPPTVPNPFQPPLVPNPLQPPPAIVPPVIPSPPPSVFPPVFPSPPPSVFPPVLPTPPQPPPSIFPPVIPAPPVSPPSFFPPVPGFSPPASPPPRPPIIPFLPPGFPGVPPASTSSHSKETKHP</sequence>
<protein>
    <submittedName>
        <fullName evidence="2">Leucine-rich repeat extensin protein</fullName>
    </submittedName>
</protein>
<keyword evidence="3" id="KW-1185">Reference proteome</keyword>
<gene>
    <name evidence="2" type="ORF">POM88_039655</name>
</gene>
<feature type="compositionally biased region" description="Pro residues" evidence="1">
    <location>
        <begin position="310"/>
        <end position="336"/>
    </location>
</feature>
<dbReference type="Proteomes" id="UP001237642">
    <property type="component" value="Unassembled WGS sequence"/>
</dbReference>
<evidence type="ECO:0000313" key="2">
    <source>
        <dbReference type="EMBL" id="KAK1364094.1"/>
    </source>
</evidence>
<dbReference type="Pfam" id="PF01190">
    <property type="entry name" value="Pollen_Ole_e_1"/>
    <property type="match status" value="1"/>
</dbReference>
<feature type="region of interest" description="Disordered" evidence="1">
    <location>
        <begin position="140"/>
        <end position="180"/>
    </location>
</feature>
<evidence type="ECO:0000256" key="1">
    <source>
        <dbReference type="SAM" id="MobiDB-lite"/>
    </source>
</evidence>
<dbReference type="EMBL" id="JAUIZM010000009">
    <property type="protein sequence ID" value="KAK1364094.1"/>
    <property type="molecule type" value="Genomic_DNA"/>
</dbReference>
<dbReference type="PANTHER" id="PTHR47273">
    <property type="entry name" value="EXPRESSED PROTEIN"/>
    <property type="match status" value="1"/>
</dbReference>
<reference evidence="2" key="2">
    <citation type="submission" date="2023-05" db="EMBL/GenBank/DDBJ databases">
        <authorList>
            <person name="Schelkunov M.I."/>
        </authorList>
    </citation>
    <scope>NUCLEOTIDE SEQUENCE</scope>
    <source>
        <strain evidence="2">Hsosn_3</strain>
        <tissue evidence="2">Leaf</tissue>
    </source>
</reference>
<feature type="region of interest" description="Disordered" evidence="1">
    <location>
        <begin position="310"/>
        <end position="350"/>
    </location>
</feature>
<dbReference type="AlphaFoldDB" id="A0AAD8HD32"/>
<accession>A0AAD8HD32</accession>
<name>A0AAD8HD32_9APIA</name>